<feature type="binding site" evidence="10">
    <location>
        <position position="457"/>
    </location>
    <ligand>
        <name>substrate</name>
    </ligand>
</feature>
<dbReference type="InterPro" id="IPR042195">
    <property type="entry name" value="ArgJ_beta_C"/>
</dbReference>
<evidence type="ECO:0000256" key="5">
    <source>
        <dbReference type="ARBA" id="ARBA00022679"/>
    </source>
</evidence>
<feature type="binding site" evidence="10">
    <location>
        <position position="212"/>
    </location>
    <ligand>
        <name>substrate</name>
    </ligand>
</feature>
<feature type="binding site" evidence="10">
    <location>
        <position position="234"/>
    </location>
    <ligand>
        <name>substrate</name>
    </ligand>
</feature>
<dbReference type="Proteomes" id="UP001222325">
    <property type="component" value="Unassembled WGS sequence"/>
</dbReference>
<proteinExistence type="inferred from homology"/>
<dbReference type="InterPro" id="IPR002813">
    <property type="entry name" value="Arg_biosynth_ArgJ"/>
</dbReference>
<comment type="subcellular location">
    <subcellularLocation>
        <location evidence="1 10">Mitochondrion matrix</location>
    </subcellularLocation>
</comment>
<dbReference type="GO" id="GO:0006526">
    <property type="term" value="P:L-arginine biosynthetic process"/>
    <property type="evidence" value="ECO:0007669"/>
    <property type="project" value="UniProtKB-UniRule"/>
</dbReference>
<dbReference type="Gene3D" id="3.60.70.12">
    <property type="entry name" value="L-amino peptidase D-ALA esterase/amidase"/>
    <property type="match status" value="1"/>
</dbReference>
<dbReference type="Gene3D" id="3.30.2330.10">
    <property type="entry name" value="arginine biosynthesis bifunctional protein suprefamily"/>
    <property type="match status" value="1"/>
</dbReference>
<evidence type="ECO:0000313" key="12">
    <source>
        <dbReference type="Proteomes" id="UP001222325"/>
    </source>
</evidence>
<dbReference type="CDD" id="cd02152">
    <property type="entry name" value="OAT"/>
    <property type="match status" value="1"/>
</dbReference>
<reference evidence="11" key="1">
    <citation type="submission" date="2023-03" db="EMBL/GenBank/DDBJ databases">
        <title>Massive genome expansion in bonnet fungi (Mycena s.s.) driven by repeated elements and novel gene families across ecological guilds.</title>
        <authorList>
            <consortium name="Lawrence Berkeley National Laboratory"/>
            <person name="Harder C.B."/>
            <person name="Miyauchi S."/>
            <person name="Viragh M."/>
            <person name="Kuo A."/>
            <person name="Thoen E."/>
            <person name="Andreopoulos B."/>
            <person name="Lu D."/>
            <person name="Skrede I."/>
            <person name="Drula E."/>
            <person name="Henrissat B."/>
            <person name="Morin E."/>
            <person name="Kohler A."/>
            <person name="Barry K."/>
            <person name="LaButti K."/>
            <person name="Morin E."/>
            <person name="Salamov A."/>
            <person name="Lipzen A."/>
            <person name="Mereny Z."/>
            <person name="Hegedus B."/>
            <person name="Baldrian P."/>
            <person name="Stursova M."/>
            <person name="Weitz H."/>
            <person name="Taylor A."/>
            <person name="Grigoriev I.V."/>
            <person name="Nagy L.G."/>
            <person name="Martin F."/>
            <person name="Kauserud H."/>
        </authorList>
    </citation>
    <scope>NUCLEOTIDE SEQUENCE</scope>
    <source>
        <strain evidence="11">CBHHK173m</strain>
    </source>
</reference>
<protein>
    <recommendedName>
        <fullName evidence="10">Arginine biosynthesis bifunctional protein ArgJ, mitochondrial</fullName>
    </recommendedName>
    <domain>
        <recommendedName>
            <fullName evidence="10">Glutamate N-acetyltransferase</fullName>
            <shortName evidence="10">GAT</shortName>
            <ecNumber evidence="10">2.3.1.35</ecNumber>
        </recommendedName>
        <alternativeName>
            <fullName evidence="10">Ornithine acetyltransferase</fullName>
            <shortName evidence="10">OATase</shortName>
        </alternativeName>
        <alternativeName>
            <fullName evidence="10">Ornithine transacetylase</fullName>
        </alternativeName>
    </domain>
    <domain>
        <recommendedName>
            <fullName evidence="10">Amino-acid acetyltransferase</fullName>
            <ecNumber evidence="10">2.3.1.1</ecNumber>
        </recommendedName>
        <alternativeName>
            <fullName evidence="10">N-acetylglutamate synthase</fullName>
            <shortName evidence="10">AGS</shortName>
        </alternativeName>
    </domain>
    <component>
        <recommendedName>
            <fullName evidence="10">Arginine biosynthesis bifunctional protein ArgJ alpha chain</fullName>
        </recommendedName>
    </component>
    <component>
        <recommendedName>
            <fullName evidence="10">Arginine biosynthesis bifunctional protein ArgJ beta chain</fullName>
        </recommendedName>
    </component>
</protein>
<accession>A0AAD6XP28</accession>
<evidence type="ECO:0000256" key="8">
    <source>
        <dbReference type="ARBA" id="ARBA00023268"/>
    </source>
</evidence>
<organism evidence="11 12">
    <name type="scientific">Mycena belliarum</name>
    <dbReference type="NCBI Taxonomy" id="1033014"/>
    <lineage>
        <taxon>Eukaryota</taxon>
        <taxon>Fungi</taxon>
        <taxon>Dikarya</taxon>
        <taxon>Basidiomycota</taxon>
        <taxon>Agaricomycotina</taxon>
        <taxon>Agaricomycetes</taxon>
        <taxon>Agaricomycetidae</taxon>
        <taxon>Agaricales</taxon>
        <taxon>Marasmiineae</taxon>
        <taxon>Mycenaceae</taxon>
        <taxon>Mycena</taxon>
    </lineage>
</organism>
<dbReference type="InterPro" id="IPR016117">
    <property type="entry name" value="ArgJ-like_dom_sf"/>
</dbReference>
<keyword evidence="5 10" id="KW-0808">Transferase</keyword>
<evidence type="ECO:0000256" key="4">
    <source>
        <dbReference type="ARBA" id="ARBA00022605"/>
    </source>
</evidence>
<dbReference type="FunFam" id="3.10.20.340:FF:000002">
    <property type="entry name" value="Arginine biosynthesis bifunctional protein ArgJ, mitochondrial"/>
    <property type="match status" value="1"/>
</dbReference>
<dbReference type="HAMAP" id="MF_01106">
    <property type="entry name" value="ArgJ"/>
    <property type="match status" value="1"/>
</dbReference>
<dbReference type="Pfam" id="PF01960">
    <property type="entry name" value="ArgJ"/>
    <property type="match status" value="1"/>
</dbReference>
<feature type="site" description="Involved in the stabilization of negative charge on the oxyanion by the formation of the oxyanion hole" evidence="10">
    <location>
        <position position="144"/>
    </location>
</feature>
<evidence type="ECO:0000256" key="10">
    <source>
        <dbReference type="HAMAP-Rule" id="MF_03124"/>
    </source>
</evidence>
<keyword evidence="3 10" id="KW-0055">Arginine biosynthesis</keyword>
<dbReference type="NCBIfam" id="NF003802">
    <property type="entry name" value="PRK05388.1"/>
    <property type="match status" value="1"/>
</dbReference>
<gene>
    <name evidence="11" type="ORF">B0H15DRAFT_559001</name>
</gene>
<name>A0AAD6XP28_9AGAR</name>
<keyword evidence="4 10" id="KW-0028">Amino-acid biosynthesis</keyword>
<dbReference type="FunFam" id="3.30.2330.10:FF:000001">
    <property type="entry name" value="Arginine biosynthesis bifunctional protein ArgJ, mitochondrial"/>
    <property type="match status" value="1"/>
</dbReference>
<evidence type="ECO:0000313" key="11">
    <source>
        <dbReference type="EMBL" id="KAJ7077912.1"/>
    </source>
</evidence>
<feature type="site" description="Involved in the stabilization of negative charge on the oxyanion by the formation of the oxyanion hole" evidence="10">
    <location>
        <position position="145"/>
    </location>
</feature>
<comment type="catalytic activity">
    <reaction evidence="10">
        <text>N(2)-acetyl-L-ornithine + L-glutamate = N-acetyl-L-glutamate + L-ornithine</text>
        <dbReference type="Rhea" id="RHEA:15349"/>
        <dbReference type="ChEBI" id="CHEBI:29985"/>
        <dbReference type="ChEBI" id="CHEBI:44337"/>
        <dbReference type="ChEBI" id="CHEBI:46911"/>
        <dbReference type="ChEBI" id="CHEBI:57805"/>
        <dbReference type="EC" id="2.3.1.35"/>
    </reaction>
</comment>
<dbReference type="EMBL" id="JARJCN010000070">
    <property type="protein sequence ID" value="KAJ7077912.1"/>
    <property type="molecule type" value="Genomic_DNA"/>
</dbReference>
<comment type="pathway">
    <text evidence="10">Amino-acid biosynthesis; L-arginine biosynthesis; N(2)-acetyl-L-ornithine from L-glutamate: step 1/4.</text>
</comment>
<dbReference type="PANTHER" id="PTHR23100:SF0">
    <property type="entry name" value="ARGININE BIOSYNTHESIS BIFUNCTIONAL PROTEIN ARGJ, MITOCHONDRIAL"/>
    <property type="match status" value="1"/>
</dbReference>
<sequence length="462" mass="49183">MSRLFKRLASTIQVKPLPSKAHLHGPLPASSFPTGYILTGIHAGVKKNPALLDLGLIVSTSDHPASAAACFTRNAFKAAPVVVSQQILTQNGGRARAVVVNSGCANAVTGRQGLEDAWAMVRETDALLPPSVSTAKNHTLVMSTGVIGQKLPITKIVDGIRSQSTSTRTLASDFSAWERAATAFMTTDTFPKLRSRAFTINGTEFRMAGMDKGAGMIHPDMGPATTSFTPLHATLLGCILTDAAVSPRSLQSALTYAVERSFNSISVDGDMSTNDTILVLANGAAVSNDGKVVEIDEETDKDGYNIFRTELTKFAVELAQLVVRDGEGATKFVTVNVKGALTYGDAHRIASRVSTSALVKTALYGEDANWGRVLAATGSVAVPYLDPTKVSVTFIPSDNTVPLPVLVNGEPETVDEVRAKEILGMEDFGICIDLGGIGKEEATYWTCDFSYEYVRINGDYRS</sequence>
<comment type="catalytic activity">
    <reaction evidence="10">
        <text>L-glutamate + acetyl-CoA = N-acetyl-L-glutamate + CoA + H(+)</text>
        <dbReference type="Rhea" id="RHEA:24292"/>
        <dbReference type="ChEBI" id="CHEBI:15378"/>
        <dbReference type="ChEBI" id="CHEBI:29985"/>
        <dbReference type="ChEBI" id="CHEBI:44337"/>
        <dbReference type="ChEBI" id="CHEBI:57287"/>
        <dbReference type="ChEBI" id="CHEBI:57288"/>
        <dbReference type="EC" id="2.3.1.1"/>
    </reaction>
</comment>
<dbReference type="GO" id="GO:0006592">
    <property type="term" value="P:ornithine biosynthetic process"/>
    <property type="evidence" value="ECO:0007669"/>
    <property type="project" value="TreeGrafter"/>
</dbReference>
<dbReference type="NCBIfam" id="TIGR00120">
    <property type="entry name" value="ArgJ"/>
    <property type="match status" value="1"/>
</dbReference>
<dbReference type="GO" id="GO:0004358">
    <property type="term" value="F:L-glutamate N-acetyltransferase activity, acting on acetyl-L-ornithine as donor"/>
    <property type="evidence" value="ECO:0007669"/>
    <property type="project" value="UniProtKB-UniRule"/>
</dbReference>
<dbReference type="GO" id="GO:0005759">
    <property type="term" value="C:mitochondrial matrix"/>
    <property type="evidence" value="ECO:0007669"/>
    <property type="project" value="UniProtKB-SubCell"/>
</dbReference>
<feature type="chain" id="PRO_5041752833" description="Arginine biosynthesis bifunctional protein ArgJ beta chain" evidence="10">
    <location>
        <begin position="234"/>
        <end position="462"/>
    </location>
</feature>
<dbReference type="Gene3D" id="3.10.20.340">
    <property type="entry name" value="ArgJ beta chain, C-terminal domain"/>
    <property type="match status" value="1"/>
</dbReference>
<keyword evidence="6 10" id="KW-0068">Autocatalytic cleavage</keyword>
<evidence type="ECO:0000256" key="1">
    <source>
        <dbReference type="ARBA" id="ARBA00004305"/>
    </source>
</evidence>
<feature type="chain" id="PRO_5041752832" description="Arginine biosynthesis bifunctional protein ArgJ alpha chain" evidence="10">
    <location>
        <begin position="1"/>
        <end position="233"/>
    </location>
</feature>
<feature type="binding site" evidence="10">
    <location>
        <position position="462"/>
    </location>
    <ligand>
        <name>substrate</name>
    </ligand>
</feature>
<feature type="active site" description="Nucleophile" evidence="10">
    <location>
        <position position="234"/>
    </location>
</feature>
<dbReference type="EC" id="2.3.1.1" evidence="10"/>
<comment type="PTM">
    <text evidence="10">The alpha and beta chains are autoproteolytically processed from a single precursor protein within the mitochondrion.</text>
</comment>
<feature type="binding site" evidence="10">
    <location>
        <position position="186"/>
    </location>
    <ligand>
        <name>substrate</name>
    </ligand>
</feature>
<keyword evidence="7 10" id="KW-0496">Mitochondrion</keyword>
<evidence type="ECO:0000256" key="9">
    <source>
        <dbReference type="ARBA" id="ARBA00023315"/>
    </source>
</evidence>
<evidence type="ECO:0000256" key="2">
    <source>
        <dbReference type="ARBA" id="ARBA00006774"/>
    </source>
</evidence>
<evidence type="ECO:0000256" key="3">
    <source>
        <dbReference type="ARBA" id="ARBA00022571"/>
    </source>
</evidence>
<comment type="caution">
    <text evidence="11">The sequence shown here is derived from an EMBL/GenBank/DDBJ whole genome shotgun (WGS) entry which is preliminary data.</text>
</comment>
<comment type="pathway">
    <text evidence="10">Amino-acid biosynthesis; L-arginine biosynthesis; L-ornithine and N-acetyl-L-glutamate from L-glutamate and N(2)-acetyl-L-ornithine (cyclic): step 1/1.</text>
</comment>
<evidence type="ECO:0000256" key="6">
    <source>
        <dbReference type="ARBA" id="ARBA00022813"/>
    </source>
</evidence>
<comment type="similarity">
    <text evidence="2 10">Belongs to the ArgJ family.</text>
</comment>
<feature type="site" description="Cleavage; by autolysis" evidence="10">
    <location>
        <begin position="233"/>
        <end position="234"/>
    </location>
</feature>
<dbReference type="GO" id="GO:0004042">
    <property type="term" value="F:L-glutamate N-acetyltransferase activity"/>
    <property type="evidence" value="ECO:0007669"/>
    <property type="project" value="UniProtKB-UniRule"/>
</dbReference>
<comment type="subunit">
    <text evidence="10">Heterodimer of an alpha and a beta chain.</text>
</comment>
<keyword evidence="8 10" id="KW-0511">Multifunctional enzyme</keyword>
<dbReference type="AlphaFoldDB" id="A0AAD6XP28"/>
<comment type="function">
    <text evidence="10">Catalyzes two activities which are involved in the cyclic version of arginine biosynthesis: the synthesis of acetylglutamate from glutamate and acetyl-CoA, and of ornithine by transacetylation between acetylornithine and glutamate.</text>
</comment>
<keyword evidence="9 10" id="KW-0012">Acyltransferase</keyword>
<dbReference type="PANTHER" id="PTHR23100">
    <property type="entry name" value="ARGININE BIOSYNTHESIS BIFUNCTIONAL PROTEIN ARGJ"/>
    <property type="match status" value="1"/>
</dbReference>
<keyword evidence="12" id="KW-1185">Reference proteome</keyword>
<feature type="binding site" evidence="10">
    <location>
        <position position="327"/>
    </location>
    <ligand>
        <name>substrate</name>
    </ligand>
</feature>
<dbReference type="EC" id="2.3.1.35" evidence="10"/>
<evidence type="ECO:0000256" key="7">
    <source>
        <dbReference type="ARBA" id="ARBA00023128"/>
    </source>
</evidence>
<dbReference type="SUPFAM" id="SSF56266">
    <property type="entry name" value="DmpA/ArgJ-like"/>
    <property type="match status" value="1"/>
</dbReference>